<reference evidence="1" key="1">
    <citation type="submission" date="2021-02" db="EMBL/GenBank/DDBJ databases">
        <authorList>
            <consortium name="DOE Joint Genome Institute"/>
            <person name="Ahrendt S."/>
            <person name="Looney B.P."/>
            <person name="Miyauchi S."/>
            <person name="Morin E."/>
            <person name="Drula E."/>
            <person name="Courty P.E."/>
            <person name="Chicoki N."/>
            <person name="Fauchery L."/>
            <person name="Kohler A."/>
            <person name="Kuo A."/>
            <person name="Labutti K."/>
            <person name="Pangilinan J."/>
            <person name="Lipzen A."/>
            <person name="Riley R."/>
            <person name="Andreopoulos W."/>
            <person name="He G."/>
            <person name="Johnson J."/>
            <person name="Barry K.W."/>
            <person name="Grigoriev I.V."/>
            <person name="Nagy L."/>
            <person name="Hibbett D."/>
            <person name="Henrissat B."/>
            <person name="Matheny P.B."/>
            <person name="Labbe J."/>
            <person name="Martin F."/>
        </authorList>
    </citation>
    <scope>NUCLEOTIDE SEQUENCE</scope>
    <source>
        <strain evidence="1">FP105234-sp</strain>
    </source>
</reference>
<comment type="caution">
    <text evidence="1">The sequence shown here is derived from an EMBL/GenBank/DDBJ whole genome shotgun (WGS) entry which is preliminary data.</text>
</comment>
<sequence>MSVAHPTLHQSVINKFVDAVRVDRREAGEGNRTDECRQFSFGARCERRVVQGPESSSEFDVHGLTLSSGQSLSAVALDDVGIVCAHKLSAQRSPSGPLKSVHNANQAERRQRSMVGLTYDVHVEIINWVYRNLQLNLLYRNFPHIDVDYRTLSACSLVCRGWRTAAQRLLFRNLNPVHGTYGHFASIRLGETDGEALEGLADGRSVTDKYLAIMAFCPNIKSLYITLIDLSSVIGLIERLRALDLRLERLQLASLNDVETPETIASLVRLWPSLQSLDVGVRFATGFELRYPVVPFKTPRSISVSWAFPELTRWLLEGSDTSALRKIEVLRVNWDNPDCARVFSRTSALENLTSLIVDGALPPKEIMDRCVRLETLVFAVRPTGAVVLPRTLHHLGYHAVRKDKGTPLHYLLDAIQALPVLRLVTATRTMSTTDLTDLTHRCEEIRVDLGLYSDHSMFRAAVLTRNIFQRIRSADWI</sequence>
<name>A0ACB8RSF1_9AGAM</name>
<proteinExistence type="predicted"/>
<reference evidence="1" key="2">
    <citation type="journal article" date="2022" name="New Phytol.">
        <title>Evolutionary transition to the ectomycorrhizal habit in the genomes of a hyperdiverse lineage of mushroom-forming fungi.</title>
        <authorList>
            <person name="Looney B."/>
            <person name="Miyauchi S."/>
            <person name="Morin E."/>
            <person name="Drula E."/>
            <person name="Courty P.E."/>
            <person name="Kohler A."/>
            <person name="Kuo A."/>
            <person name="LaButti K."/>
            <person name="Pangilinan J."/>
            <person name="Lipzen A."/>
            <person name="Riley R."/>
            <person name="Andreopoulos W."/>
            <person name="He G."/>
            <person name="Johnson J."/>
            <person name="Nolan M."/>
            <person name="Tritt A."/>
            <person name="Barry K.W."/>
            <person name="Grigoriev I.V."/>
            <person name="Nagy L.G."/>
            <person name="Hibbett D."/>
            <person name="Henrissat B."/>
            <person name="Matheny P.B."/>
            <person name="Labbe J."/>
            <person name="Martin F.M."/>
        </authorList>
    </citation>
    <scope>NUCLEOTIDE SEQUENCE</scope>
    <source>
        <strain evidence="1">FP105234-sp</strain>
    </source>
</reference>
<protein>
    <submittedName>
        <fullName evidence="1">Uncharacterized protein</fullName>
    </submittedName>
</protein>
<accession>A0ACB8RSF1</accession>
<organism evidence="1 2">
    <name type="scientific">Auriscalpium vulgare</name>
    <dbReference type="NCBI Taxonomy" id="40419"/>
    <lineage>
        <taxon>Eukaryota</taxon>
        <taxon>Fungi</taxon>
        <taxon>Dikarya</taxon>
        <taxon>Basidiomycota</taxon>
        <taxon>Agaricomycotina</taxon>
        <taxon>Agaricomycetes</taxon>
        <taxon>Russulales</taxon>
        <taxon>Auriscalpiaceae</taxon>
        <taxon>Auriscalpium</taxon>
    </lineage>
</organism>
<keyword evidence="2" id="KW-1185">Reference proteome</keyword>
<dbReference type="Proteomes" id="UP000814033">
    <property type="component" value="Unassembled WGS sequence"/>
</dbReference>
<dbReference type="EMBL" id="MU275911">
    <property type="protein sequence ID" value="KAI0047104.1"/>
    <property type="molecule type" value="Genomic_DNA"/>
</dbReference>
<evidence type="ECO:0000313" key="2">
    <source>
        <dbReference type="Proteomes" id="UP000814033"/>
    </source>
</evidence>
<gene>
    <name evidence="1" type="ORF">FA95DRAFT_1572740</name>
</gene>
<evidence type="ECO:0000313" key="1">
    <source>
        <dbReference type="EMBL" id="KAI0047104.1"/>
    </source>
</evidence>